<dbReference type="SUPFAM" id="SSF55729">
    <property type="entry name" value="Acyl-CoA N-acyltransferases (Nat)"/>
    <property type="match status" value="2"/>
</dbReference>
<dbReference type="Gene3D" id="3.40.630.30">
    <property type="match status" value="1"/>
</dbReference>
<organism evidence="1 2">
    <name type="scientific">Tessaracoccus lapidicaptus</name>
    <dbReference type="NCBI Taxonomy" id="1427523"/>
    <lineage>
        <taxon>Bacteria</taxon>
        <taxon>Bacillati</taxon>
        <taxon>Actinomycetota</taxon>
        <taxon>Actinomycetes</taxon>
        <taxon>Propionibacteriales</taxon>
        <taxon>Propionibacteriaceae</taxon>
        <taxon>Tessaracoccus</taxon>
    </lineage>
</organism>
<dbReference type="Proteomes" id="UP000093501">
    <property type="component" value="Unassembled WGS sequence"/>
</dbReference>
<protein>
    <submittedName>
        <fullName evidence="1">Uncharacterized protein</fullName>
    </submittedName>
</protein>
<keyword evidence="2" id="KW-1185">Reference proteome</keyword>
<gene>
    <name evidence="1" type="ORF">BCR15_10180</name>
</gene>
<reference evidence="2" key="1">
    <citation type="submission" date="2016-07" db="EMBL/GenBank/DDBJ databases">
        <authorList>
            <person name="Florea S."/>
            <person name="Webb J.S."/>
            <person name="Jaromczyk J."/>
            <person name="Schardl C.L."/>
        </authorList>
    </citation>
    <scope>NUCLEOTIDE SEQUENCE [LARGE SCALE GENOMIC DNA]</scope>
    <source>
        <strain evidence="2">IPBSL-7</strain>
    </source>
</reference>
<dbReference type="GO" id="GO:0016747">
    <property type="term" value="F:acyltransferase activity, transferring groups other than amino-acyl groups"/>
    <property type="evidence" value="ECO:0007669"/>
    <property type="project" value="InterPro"/>
</dbReference>
<dbReference type="InterPro" id="IPR000182">
    <property type="entry name" value="GNAT_dom"/>
</dbReference>
<evidence type="ECO:0000313" key="1">
    <source>
        <dbReference type="EMBL" id="OCL30837.1"/>
    </source>
</evidence>
<accession>A0A1C0AGP2</accession>
<dbReference type="InterPro" id="IPR016181">
    <property type="entry name" value="Acyl_CoA_acyltransferase"/>
</dbReference>
<dbReference type="Pfam" id="PF00583">
    <property type="entry name" value="Acetyltransf_1"/>
    <property type="match status" value="1"/>
</dbReference>
<dbReference type="AlphaFoldDB" id="A0A1C0AGP2"/>
<comment type="caution">
    <text evidence="1">The sequence shown here is derived from an EMBL/GenBank/DDBJ whole genome shotgun (WGS) entry which is preliminary data.</text>
</comment>
<dbReference type="RefSeq" id="WP_068752761.1">
    <property type="nucleotide sequence ID" value="NZ_LR214441.1"/>
</dbReference>
<proteinExistence type="predicted"/>
<sequence length="358" mass="39277">MNITRHEHPASPSDPGFALVEAEAALWRGVVVDMFGDEDLADGPLARWSEGSRPSYFQHVRYAARTDDGRVVGVGTLELPQRDNLHRAGMSIVVDPAFRHAGVGTSLHAAMLDEARRGGRRTFEAFTWEPLEPTGPRRLSGVEGDGVIDPDGEPAAFLLGLGYRLVQVETLSGLDLPAQADLDRDVAEARAVVPEEYSLVQWRGVTPAEWRSDMAELQVAMSTDVPMGDADAEPSVVDPERVRSADESFLAGGRDLLFTAARHDPTGRLVAFTRLVHEQGRPVADQWETLVVQAHRGHGLGLLTKTANHAAVPEAWPDVRRLITGNASENRWMLAINRRLGYRPVAACGWFEHRLETP</sequence>
<evidence type="ECO:0000313" key="2">
    <source>
        <dbReference type="Proteomes" id="UP000093501"/>
    </source>
</evidence>
<name>A0A1C0AGP2_9ACTN</name>
<dbReference type="EMBL" id="MBQD01000027">
    <property type="protein sequence ID" value="OCL30837.1"/>
    <property type="molecule type" value="Genomic_DNA"/>
</dbReference>
<dbReference type="PROSITE" id="PS51186">
    <property type="entry name" value="GNAT"/>
    <property type="match status" value="1"/>
</dbReference>
<dbReference type="CDD" id="cd04301">
    <property type="entry name" value="NAT_SF"/>
    <property type="match status" value="1"/>
</dbReference>